<dbReference type="Pfam" id="PF10469">
    <property type="entry name" value="AKAP7_NLS"/>
    <property type="match status" value="2"/>
</dbReference>
<dbReference type="Gene3D" id="3.90.1140.10">
    <property type="entry name" value="Cyclic phosphodiesterase"/>
    <property type="match status" value="2"/>
</dbReference>
<sequence length="508" mass="58644">MSNFQKTVSAVEDLIRKRELQQKENFRQISIQAKLKEDNEKLEQNETRQVDRSRWKKPTHFISLQITNPEIITKIAEVQKDMKKKNELLELSQVRLSCAHITLRVARLETEDDLTRMKKSLDECVEQFNKENMDLFRLTFRGIGNFRNGVVFAKIQRDKNYFRLQRLGEIFEDCCKANGASFKKEGRFNPHLTIAKISQLVNWLELIEDENEENFAGTDKLLVKICQSIKSELCRGSSTLEISPKSNTAEIPQGSITSETFIEPSKSNIVRGFDASEMLQGSCSYVQYPVPNSSDMYSESSMKSDICQGSSEHEICQGASKSEMCRESSSPEPSRELRAYSMGYTNDDSKEGASLCTMYDMVPDFSPKNLNRRNGFNIQRLFTGLQCLSCGQRFKSSEKIKAHLSDCQQPKKAKRNEWWPKINTFLESSSVNELCLGSAAYLLHYIWVVWRYKQQHQQDTIDIREIDPSTYSNYRNQLFGNQQITCLQLCSMKSDDSGYYHMEHVTKL</sequence>
<dbReference type="GO" id="GO:0005829">
    <property type="term" value="C:cytosol"/>
    <property type="evidence" value="ECO:0007669"/>
    <property type="project" value="TreeGrafter"/>
</dbReference>
<feature type="domain" description="A-kinase anchor protein 7-like phosphoesterase" evidence="1">
    <location>
        <begin position="451"/>
        <end position="507"/>
    </location>
</feature>
<gene>
    <name evidence="2" type="ORF">MCOR_44074</name>
</gene>
<dbReference type="InterPro" id="IPR019510">
    <property type="entry name" value="AKAP7-like_phosphoesterase"/>
</dbReference>
<reference evidence="2 3" key="1">
    <citation type="submission" date="2020-06" db="EMBL/GenBank/DDBJ databases">
        <authorList>
            <person name="Li R."/>
            <person name="Bekaert M."/>
        </authorList>
    </citation>
    <scope>NUCLEOTIDE SEQUENCE [LARGE SCALE GENOMIC DNA]</scope>
    <source>
        <strain evidence="3">wild</strain>
    </source>
</reference>
<accession>A0A6J8DSL4</accession>
<keyword evidence="3" id="KW-1185">Reference proteome</keyword>
<feature type="domain" description="A-kinase anchor protein 7-like phosphoesterase" evidence="1">
    <location>
        <begin position="58"/>
        <end position="200"/>
    </location>
</feature>
<dbReference type="Proteomes" id="UP000507470">
    <property type="component" value="Unassembled WGS sequence"/>
</dbReference>
<dbReference type="GO" id="GO:0034237">
    <property type="term" value="F:protein kinase A regulatory subunit binding"/>
    <property type="evidence" value="ECO:0007669"/>
    <property type="project" value="TreeGrafter"/>
</dbReference>
<dbReference type="GO" id="GO:0010738">
    <property type="term" value="P:regulation of protein kinase A signaling"/>
    <property type="evidence" value="ECO:0007669"/>
    <property type="project" value="TreeGrafter"/>
</dbReference>
<dbReference type="AlphaFoldDB" id="A0A6J8DSL4"/>
<dbReference type="PANTHER" id="PTHR15934">
    <property type="entry name" value="RNA 2',3'-CYCLIC PHOSPHODIESTERASE"/>
    <property type="match status" value="1"/>
</dbReference>
<protein>
    <submittedName>
        <fullName evidence="2">AKAP7</fullName>
    </submittedName>
</protein>
<evidence type="ECO:0000313" key="3">
    <source>
        <dbReference type="Proteomes" id="UP000507470"/>
    </source>
</evidence>
<proteinExistence type="predicted"/>
<dbReference type="EMBL" id="CACVKT020007820">
    <property type="protein sequence ID" value="CAC5410925.1"/>
    <property type="molecule type" value="Genomic_DNA"/>
</dbReference>
<organism evidence="2 3">
    <name type="scientific">Mytilus coruscus</name>
    <name type="common">Sea mussel</name>
    <dbReference type="NCBI Taxonomy" id="42192"/>
    <lineage>
        <taxon>Eukaryota</taxon>
        <taxon>Metazoa</taxon>
        <taxon>Spiralia</taxon>
        <taxon>Lophotrochozoa</taxon>
        <taxon>Mollusca</taxon>
        <taxon>Bivalvia</taxon>
        <taxon>Autobranchia</taxon>
        <taxon>Pteriomorphia</taxon>
        <taxon>Mytilida</taxon>
        <taxon>Mytiloidea</taxon>
        <taxon>Mytilidae</taxon>
        <taxon>Mytilinae</taxon>
        <taxon>Mytilus</taxon>
    </lineage>
</organism>
<dbReference type="InterPro" id="IPR009097">
    <property type="entry name" value="Cyclic_Pdiesterase"/>
</dbReference>
<name>A0A6J8DSL4_MYTCO</name>
<dbReference type="OrthoDB" id="6082499at2759"/>
<dbReference type="SUPFAM" id="SSF55144">
    <property type="entry name" value="LigT-like"/>
    <property type="match status" value="1"/>
</dbReference>
<evidence type="ECO:0000313" key="2">
    <source>
        <dbReference type="EMBL" id="CAC5410925.1"/>
    </source>
</evidence>
<dbReference type="PANTHER" id="PTHR15934:SF2">
    <property type="entry name" value="A-KINASE ANCHOR PROTEIN 7-LIKE PHOSPHOESTERASE DOMAIN-CONTAINING PROTEIN"/>
    <property type="match status" value="1"/>
</dbReference>
<dbReference type="InterPro" id="IPR052641">
    <property type="entry name" value="AKAP7_isoform_gamma"/>
</dbReference>
<evidence type="ECO:0000259" key="1">
    <source>
        <dbReference type="Pfam" id="PF10469"/>
    </source>
</evidence>